<dbReference type="Pfam" id="PF14292">
    <property type="entry name" value="SusE"/>
    <property type="match status" value="1"/>
</dbReference>
<dbReference type="EMBL" id="LVWA01000012">
    <property type="protein sequence ID" value="OKL38764.1"/>
    <property type="molecule type" value="Genomic_DNA"/>
</dbReference>
<dbReference type="AlphaFoldDB" id="A0A1Q5P991"/>
<evidence type="ECO:0000313" key="3">
    <source>
        <dbReference type="EMBL" id="OKL38764.1"/>
    </source>
</evidence>
<evidence type="ECO:0000259" key="2">
    <source>
        <dbReference type="Pfam" id="PF14292"/>
    </source>
</evidence>
<organism evidence="3 4">
    <name type="scientific">Pontibacter flavimaris</name>
    <dbReference type="NCBI Taxonomy" id="1797110"/>
    <lineage>
        <taxon>Bacteria</taxon>
        <taxon>Pseudomonadati</taxon>
        <taxon>Bacteroidota</taxon>
        <taxon>Cytophagia</taxon>
        <taxon>Cytophagales</taxon>
        <taxon>Hymenobacteraceae</taxon>
        <taxon>Pontibacter</taxon>
    </lineage>
</organism>
<proteinExistence type="predicted"/>
<reference evidence="3 4" key="1">
    <citation type="submission" date="2016-03" db="EMBL/GenBank/DDBJ databases">
        <title>Genome sequence of Pontibacter sp. nov., of the family cytophagaceae, isolated from marine sediment of the Yellow Sea, China.</title>
        <authorList>
            <person name="Zhang G."/>
            <person name="Zhang R."/>
        </authorList>
    </citation>
    <scope>NUCLEOTIDE SEQUENCE [LARGE SCALE GENOMIC DNA]</scope>
    <source>
        <strain evidence="3 4">S10-8</strain>
    </source>
</reference>
<name>A0A1Q5P991_9BACT</name>
<dbReference type="OrthoDB" id="975117at2"/>
<keyword evidence="4" id="KW-1185">Reference proteome</keyword>
<sequence>MKKIYSILSLLTVLFVAWSCDEKDNLDPTGNWELSEPVIASPSPNEELVLDEDKPTETFPFSWQAAVSSQRYQVRYTFVLDSADNKDFSSPILSVASANNGRDQSIAPTARQIDQALSAAGYIAASTVNLKWGVLATSLSKQTVASSTITITRFATESSPTQLFVSGAATETGADPTKAIAMRDIKDAEGNSTGVFELYTSLKADGTFRFLGEQSAQALTFGGTSGQLARNGAGITAPEAGEYRILVDFNNNSYNLLKIDKWSVVGGNILGGWGGDAPLVYKGNSTWQGNIDLTEAAGFVFRANGDWAYLLKRVKGTTNQLVMESMANGVAFEDVPSEGTGPHIFTLNLAADKYTYTIEEDNSITPPADVPDQLYLLSDGQEVAQLNKSGNSFGSGIFLALQAGKNYTLNTAPDGTGTSYSIAGNIGETENTNADNVTGGVDFGTGKMALAVARDQAYQLTVNFTTGKFTWKYYNIKLFHWDDKGGWDNRDEFLMTYVHPYKYEVTANLKAGYDLKFNSPWDVQFGTDSDALNGTMSNGGANYKGIKQSGSYKATLEVSNDYTSAKYAFVKQ</sequence>
<keyword evidence="1" id="KW-0732">Signal</keyword>
<dbReference type="Proteomes" id="UP000186551">
    <property type="component" value="Unassembled WGS sequence"/>
</dbReference>
<feature type="chain" id="PRO_5012479732" description="SusE outer membrane protein domain-containing protein" evidence="1">
    <location>
        <begin position="20"/>
        <end position="572"/>
    </location>
</feature>
<evidence type="ECO:0000256" key="1">
    <source>
        <dbReference type="SAM" id="SignalP"/>
    </source>
</evidence>
<dbReference type="RefSeq" id="WP_073854854.1">
    <property type="nucleotide sequence ID" value="NZ_LVWA01000012.1"/>
</dbReference>
<dbReference type="InterPro" id="IPR025970">
    <property type="entry name" value="SusE"/>
</dbReference>
<accession>A0A1Q5P991</accession>
<gene>
    <name evidence="3" type="ORF">A3841_06405</name>
</gene>
<dbReference type="STRING" id="1797110.A3841_06405"/>
<feature type="domain" description="SusE outer membrane protein" evidence="2">
    <location>
        <begin position="43"/>
        <end position="134"/>
    </location>
</feature>
<protein>
    <recommendedName>
        <fullName evidence="2">SusE outer membrane protein domain-containing protein</fullName>
    </recommendedName>
</protein>
<comment type="caution">
    <text evidence="3">The sequence shown here is derived from an EMBL/GenBank/DDBJ whole genome shotgun (WGS) entry which is preliminary data.</text>
</comment>
<evidence type="ECO:0000313" key="4">
    <source>
        <dbReference type="Proteomes" id="UP000186551"/>
    </source>
</evidence>
<dbReference type="Gene3D" id="2.60.40.3620">
    <property type="match status" value="2"/>
</dbReference>
<feature type="signal peptide" evidence="1">
    <location>
        <begin position="1"/>
        <end position="19"/>
    </location>
</feature>